<feature type="compositionally biased region" description="Polar residues" evidence="4">
    <location>
        <begin position="31"/>
        <end position="42"/>
    </location>
</feature>
<dbReference type="GO" id="GO:0009903">
    <property type="term" value="P:chloroplast avoidance movement"/>
    <property type="evidence" value="ECO:0007669"/>
    <property type="project" value="TreeGrafter"/>
</dbReference>
<dbReference type="PANTHER" id="PTHR32054">
    <property type="entry name" value="HEAVY CHAIN, PUTATIVE, EXPRESSED-RELATED-RELATED"/>
    <property type="match status" value="1"/>
</dbReference>
<evidence type="ECO:0000256" key="4">
    <source>
        <dbReference type="SAM" id="MobiDB-lite"/>
    </source>
</evidence>
<protein>
    <submittedName>
        <fullName evidence="5">Uncharacterized protein</fullName>
    </submittedName>
</protein>
<evidence type="ECO:0000256" key="3">
    <source>
        <dbReference type="SAM" id="Coils"/>
    </source>
</evidence>
<evidence type="ECO:0000313" key="6">
    <source>
        <dbReference type="Proteomes" id="UP001229421"/>
    </source>
</evidence>
<feature type="region of interest" description="Disordered" evidence="4">
    <location>
        <begin position="1"/>
        <end position="93"/>
    </location>
</feature>
<feature type="region of interest" description="Disordered" evidence="4">
    <location>
        <begin position="337"/>
        <end position="364"/>
    </location>
</feature>
<sequence>MDEASLAMNGETKPPTDNRQVVIDGSLPEKLSQTNYGSTSQHHVQEDGSIAQVRDHEHASIGQDWVQEENDQCQEFGPKGHGHDQEDDSTCQDDGQNHVHLDGFEKQLEKSTSRVGDIDTTAPFESVKAAVSMFSGIVDWKAHKVQIAERRKHVAKELRKAQEEISLFKKMSEDAEESKQHVIKELDNAKRYLEELKLNLESAETEESQAKQDAELTILRLEELEHGVEDESSVAIKAQLEVAQARHHAAVSELKMVELELTNLQKDYMLLISEKDLAIKDALEAESNSEETERNVEDLTMKLITMKESLESAHGEYLEADEHRTEVAMVREQDSLNENEELKQSEEELEKASQQMAETEDLKSKLDTTSDLLQSLKTELESYMEEDRKDIQSAIDLANIDLEEAKQNVEKTMNEVNDMTLYAKSLNSELQQEKATIVAIMQNDWMEEVLKAFLEVDIMKVVSEAKLDLPKQLEIAAEESERAKSRALKAREELKKAKKATKQAKKVEKRIMNKLNSYVREVEAARASERLALGAISAAEEDESARSSESEPEQGITLTLDKYYELSRKAKEAEDGANARVSEAISQIDLAKESELRAVKRLEQVHADIGAKKEELLSAVQKAERAKEGKLMVERELRVWRAERLKAKEDADARRKKKKQSLFPRLFFMFLCRKNGRHSKKNNKHTSSL</sequence>
<dbReference type="InterPro" id="IPR008545">
    <property type="entry name" value="Web"/>
</dbReference>
<evidence type="ECO:0000256" key="1">
    <source>
        <dbReference type="ARBA" id="ARBA00005485"/>
    </source>
</evidence>
<comment type="similarity">
    <text evidence="1">Belongs to the WEB family.</text>
</comment>
<comment type="caution">
    <text evidence="5">The sequence shown here is derived from an EMBL/GenBank/DDBJ whole genome shotgun (WGS) entry which is preliminary data.</text>
</comment>
<dbReference type="GO" id="GO:0005829">
    <property type="term" value="C:cytosol"/>
    <property type="evidence" value="ECO:0007669"/>
    <property type="project" value="TreeGrafter"/>
</dbReference>
<keyword evidence="6" id="KW-1185">Reference proteome</keyword>
<organism evidence="5 6">
    <name type="scientific">Tagetes erecta</name>
    <name type="common">African marigold</name>
    <dbReference type="NCBI Taxonomy" id="13708"/>
    <lineage>
        <taxon>Eukaryota</taxon>
        <taxon>Viridiplantae</taxon>
        <taxon>Streptophyta</taxon>
        <taxon>Embryophyta</taxon>
        <taxon>Tracheophyta</taxon>
        <taxon>Spermatophyta</taxon>
        <taxon>Magnoliopsida</taxon>
        <taxon>eudicotyledons</taxon>
        <taxon>Gunneridae</taxon>
        <taxon>Pentapetalae</taxon>
        <taxon>asterids</taxon>
        <taxon>campanulids</taxon>
        <taxon>Asterales</taxon>
        <taxon>Asteraceae</taxon>
        <taxon>Asteroideae</taxon>
        <taxon>Heliantheae alliance</taxon>
        <taxon>Tageteae</taxon>
        <taxon>Tagetes</taxon>
    </lineage>
</organism>
<gene>
    <name evidence="5" type="ORF">QVD17_39551</name>
</gene>
<dbReference type="PANTHER" id="PTHR32054:SF96">
    <property type="entry name" value="WEB FAMILY PROTEIN"/>
    <property type="match status" value="1"/>
</dbReference>
<dbReference type="Pfam" id="PF05701">
    <property type="entry name" value="WEMBL"/>
    <property type="match status" value="1"/>
</dbReference>
<dbReference type="EMBL" id="JAUHHV010000011">
    <property type="protein sequence ID" value="KAK1407924.1"/>
    <property type="molecule type" value="Genomic_DNA"/>
</dbReference>
<name>A0AAD8JR02_TARER</name>
<proteinExistence type="inferred from homology"/>
<reference evidence="5" key="1">
    <citation type="journal article" date="2023" name="bioRxiv">
        <title>Improved chromosome-level genome assembly for marigold (Tagetes erecta).</title>
        <authorList>
            <person name="Jiang F."/>
            <person name="Yuan L."/>
            <person name="Wang S."/>
            <person name="Wang H."/>
            <person name="Xu D."/>
            <person name="Wang A."/>
            <person name="Fan W."/>
        </authorList>
    </citation>
    <scope>NUCLEOTIDE SEQUENCE</scope>
    <source>
        <strain evidence="5">WSJ</strain>
        <tissue evidence="5">Leaf</tissue>
    </source>
</reference>
<feature type="coiled-coil region" evidence="3">
    <location>
        <begin position="473"/>
        <end position="517"/>
    </location>
</feature>
<dbReference type="Proteomes" id="UP001229421">
    <property type="component" value="Unassembled WGS sequence"/>
</dbReference>
<feature type="compositionally biased region" description="Basic and acidic residues" evidence="4">
    <location>
        <begin position="337"/>
        <end position="346"/>
    </location>
</feature>
<feature type="coiled-coil region" evidence="3">
    <location>
        <begin position="254"/>
        <end position="302"/>
    </location>
</feature>
<dbReference type="AlphaFoldDB" id="A0AAD8JR02"/>
<dbReference type="GO" id="GO:0009904">
    <property type="term" value="P:chloroplast accumulation movement"/>
    <property type="evidence" value="ECO:0007669"/>
    <property type="project" value="TreeGrafter"/>
</dbReference>
<evidence type="ECO:0000313" key="5">
    <source>
        <dbReference type="EMBL" id="KAK1407924.1"/>
    </source>
</evidence>
<feature type="coiled-coil region" evidence="3">
    <location>
        <begin position="144"/>
        <end position="213"/>
    </location>
</feature>
<evidence type="ECO:0000256" key="2">
    <source>
        <dbReference type="ARBA" id="ARBA00023054"/>
    </source>
</evidence>
<keyword evidence="2 3" id="KW-0175">Coiled coil</keyword>
<accession>A0AAD8JR02</accession>